<dbReference type="Proteomes" id="UP000310200">
    <property type="component" value="Unassembled WGS sequence"/>
</dbReference>
<dbReference type="EMBL" id="QBLH01002167">
    <property type="protein sequence ID" value="TGZ49312.1"/>
    <property type="molecule type" value="Genomic_DNA"/>
</dbReference>
<evidence type="ECO:0000313" key="3">
    <source>
        <dbReference type="Proteomes" id="UP000310200"/>
    </source>
</evidence>
<proteinExistence type="predicted"/>
<sequence length="153" mass="17089">MGYGKKRAEENTKRGENERVRKRNATRTEIGDSDLIECDRRNQQCPSGCVLNLDLPRSKTLIGKYLSAPRRIRIGIRSGEKIGQERKGGEVFDEELAGTRKAQTPSNDERCGARGKIPPELKLQSPRIRHGVAKSRAGIKTPSRPQRTAGRGR</sequence>
<protein>
    <submittedName>
        <fullName evidence="2">Uncharacterized protein</fullName>
    </submittedName>
</protein>
<evidence type="ECO:0000256" key="1">
    <source>
        <dbReference type="SAM" id="MobiDB-lite"/>
    </source>
</evidence>
<keyword evidence="3" id="KW-1185">Reference proteome</keyword>
<organism evidence="2 3">
    <name type="scientific">Temnothorax longispinosus</name>
    <dbReference type="NCBI Taxonomy" id="300112"/>
    <lineage>
        <taxon>Eukaryota</taxon>
        <taxon>Metazoa</taxon>
        <taxon>Ecdysozoa</taxon>
        <taxon>Arthropoda</taxon>
        <taxon>Hexapoda</taxon>
        <taxon>Insecta</taxon>
        <taxon>Pterygota</taxon>
        <taxon>Neoptera</taxon>
        <taxon>Endopterygota</taxon>
        <taxon>Hymenoptera</taxon>
        <taxon>Apocrita</taxon>
        <taxon>Aculeata</taxon>
        <taxon>Formicoidea</taxon>
        <taxon>Formicidae</taxon>
        <taxon>Myrmicinae</taxon>
        <taxon>Temnothorax</taxon>
    </lineage>
</organism>
<feature type="compositionally biased region" description="Basic and acidic residues" evidence="1">
    <location>
        <begin position="1"/>
        <end position="19"/>
    </location>
</feature>
<accession>A0A4S2KIH8</accession>
<feature type="region of interest" description="Disordered" evidence="1">
    <location>
        <begin position="81"/>
        <end position="153"/>
    </location>
</feature>
<comment type="caution">
    <text evidence="2">The sequence shown here is derived from an EMBL/GenBank/DDBJ whole genome shotgun (WGS) entry which is preliminary data.</text>
</comment>
<evidence type="ECO:0000313" key="2">
    <source>
        <dbReference type="EMBL" id="TGZ49312.1"/>
    </source>
</evidence>
<name>A0A4S2KIH8_9HYME</name>
<dbReference type="AlphaFoldDB" id="A0A4S2KIH8"/>
<feature type="region of interest" description="Disordered" evidence="1">
    <location>
        <begin position="1"/>
        <end position="30"/>
    </location>
</feature>
<gene>
    <name evidence="2" type="ORF">DBV15_03065</name>
</gene>
<feature type="compositionally biased region" description="Basic and acidic residues" evidence="1">
    <location>
        <begin position="81"/>
        <end position="90"/>
    </location>
</feature>
<reference evidence="2 3" key="1">
    <citation type="journal article" date="2019" name="Philos. Trans. R. Soc. Lond., B, Biol. Sci.">
        <title>Ant behaviour and brain gene expression of defending hosts depend on the ecological success of the intruding social parasite.</title>
        <authorList>
            <person name="Kaur R."/>
            <person name="Stoldt M."/>
            <person name="Jongepier E."/>
            <person name="Feldmeyer B."/>
            <person name="Menzel F."/>
            <person name="Bornberg-Bauer E."/>
            <person name="Foitzik S."/>
        </authorList>
    </citation>
    <scope>NUCLEOTIDE SEQUENCE [LARGE SCALE GENOMIC DNA]</scope>
    <source>
        <tissue evidence="2">Whole body</tissue>
    </source>
</reference>